<evidence type="ECO:0000313" key="1">
    <source>
        <dbReference type="EMBL" id="OLY78388.1"/>
    </source>
</evidence>
<dbReference type="CDD" id="cd01427">
    <property type="entry name" value="HAD_like"/>
    <property type="match status" value="1"/>
</dbReference>
<sequence length="99" mass="11011">MLNVAVPQLPGANQPFHFSHILTREFKFMKPDPEPLIHIASDWDLKPHEIAIVGDSADDIECGLNAGAITILLKNDVNTKLVDKAHYSISRLDDIINLI</sequence>
<dbReference type="GO" id="GO:0016791">
    <property type="term" value="F:phosphatase activity"/>
    <property type="evidence" value="ECO:0007669"/>
    <property type="project" value="UniProtKB-ARBA"/>
</dbReference>
<dbReference type="Gene3D" id="3.40.50.1000">
    <property type="entry name" value="HAD superfamily/HAD-like"/>
    <property type="match status" value="1"/>
</dbReference>
<dbReference type="InterPro" id="IPR036412">
    <property type="entry name" value="HAD-like_sf"/>
</dbReference>
<evidence type="ECO:0000313" key="2">
    <source>
        <dbReference type="Proteomes" id="UP000187455"/>
    </source>
</evidence>
<protein>
    <submittedName>
        <fullName evidence="1">Uncharacterized hydrolase</fullName>
    </submittedName>
</protein>
<dbReference type="PANTHER" id="PTHR43885">
    <property type="entry name" value="HALOACID DEHALOGENASE-LIKE HYDROLASE"/>
    <property type="match status" value="1"/>
</dbReference>
<reference evidence="1 2" key="1">
    <citation type="journal article" date="2016" name="Mol. Biol. Evol.">
        <title>Genome-Wide Survey of Gut Fungi (Harpellales) Reveals the First Horizontally Transferred Ubiquitin Gene from a Mosquito Host.</title>
        <authorList>
            <person name="Wang Y."/>
            <person name="White M.M."/>
            <person name="Kvist S."/>
            <person name="Moncalvo J.M."/>
        </authorList>
    </citation>
    <scope>NUCLEOTIDE SEQUENCE [LARGE SCALE GENOMIC DNA]</scope>
    <source>
        <strain evidence="1 2">ALG-7-W6</strain>
    </source>
</reference>
<dbReference type="AlphaFoldDB" id="A0A1R0GND4"/>
<gene>
    <name evidence="1" type="ORF">AYI68_g7565</name>
</gene>
<dbReference type="OrthoDB" id="426235at2759"/>
<dbReference type="Proteomes" id="UP000187455">
    <property type="component" value="Unassembled WGS sequence"/>
</dbReference>
<dbReference type="STRING" id="133383.A0A1R0GND4"/>
<dbReference type="InterPro" id="IPR023214">
    <property type="entry name" value="HAD_sf"/>
</dbReference>
<dbReference type="InterPro" id="IPR006439">
    <property type="entry name" value="HAD-SF_hydro_IA"/>
</dbReference>
<name>A0A1R0GND4_9FUNG</name>
<dbReference type="SUPFAM" id="SSF56784">
    <property type="entry name" value="HAD-like"/>
    <property type="match status" value="1"/>
</dbReference>
<dbReference type="Pfam" id="PF13242">
    <property type="entry name" value="Hydrolase_like"/>
    <property type="match status" value="1"/>
</dbReference>
<organism evidence="1 2">
    <name type="scientific">Smittium mucronatum</name>
    <dbReference type="NCBI Taxonomy" id="133383"/>
    <lineage>
        <taxon>Eukaryota</taxon>
        <taxon>Fungi</taxon>
        <taxon>Fungi incertae sedis</taxon>
        <taxon>Zoopagomycota</taxon>
        <taxon>Kickxellomycotina</taxon>
        <taxon>Harpellomycetes</taxon>
        <taxon>Harpellales</taxon>
        <taxon>Legeriomycetaceae</taxon>
        <taxon>Smittium</taxon>
    </lineage>
</organism>
<comment type="caution">
    <text evidence="1">The sequence shown here is derived from an EMBL/GenBank/DDBJ whole genome shotgun (WGS) entry which is preliminary data.</text>
</comment>
<keyword evidence="2" id="KW-1185">Reference proteome</keyword>
<dbReference type="EMBL" id="LSSL01006559">
    <property type="protein sequence ID" value="OLY78388.1"/>
    <property type="molecule type" value="Genomic_DNA"/>
</dbReference>
<keyword evidence="1" id="KW-0378">Hydrolase</keyword>
<accession>A0A1R0GND4</accession>
<proteinExistence type="predicted"/>
<dbReference type="NCBIfam" id="TIGR01549">
    <property type="entry name" value="HAD-SF-IA-v1"/>
    <property type="match status" value="1"/>
</dbReference>
<dbReference type="PANTHER" id="PTHR43885:SF1">
    <property type="entry name" value="SUPERFAMILY HYDROLASE, PUTATIVE (AFU_ORTHOLOGUE AFUA_4G13290)-RELATED"/>
    <property type="match status" value="1"/>
</dbReference>